<name>A0A9Q3BXF1_9BASI</name>
<dbReference type="OrthoDB" id="3039677at2759"/>
<dbReference type="Proteomes" id="UP000765509">
    <property type="component" value="Unassembled WGS sequence"/>
</dbReference>
<proteinExistence type="predicted"/>
<keyword evidence="3" id="KW-1185">Reference proteome</keyword>
<dbReference type="InterPro" id="IPR004242">
    <property type="entry name" value="Transposase_21"/>
</dbReference>
<gene>
    <name evidence="2" type="ORF">O181_014014</name>
</gene>
<feature type="compositionally biased region" description="Acidic residues" evidence="1">
    <location>
        <begin position="548"/>
        <end position="557"/>
    </location>
</feature>
<comment type="caution">
    <text evidence="2">The sequence shown here is derived from an EMBL/GenBank/DDBJ whole genome shotgun (WGS) entry which is preliminary data.</text>
</comment>
<dbReference type="PANTHER" id="PTHR46579:SF1">
    <property type="entry name" value="F5_8 TYPE C DOMAIN-CONTAINING PROTEIN"/>
    <property type="match status" value="1"/>
</dbReference>
<evidence type="ECO:0008006" key="4">
    <source>
        <dbReference type="Google" id="ProtNLM"/>
    </source>
</evidence>
<dbReference type="PANTHER" id="PTHR46579">
    <property type="entry name" value="F5/8 TYPE C DOMAIN-CONTAINING PROTEIN-RELATED"/>
    <property type="match status" value="1"/>
</dbReference>
<evidence type="ECO:0000313" key="2">
    <source>
        <dbReference type="EMBL" id="MBW0474299.1"/>
    </source>
</evidence>
<feature type="region of interest" description="Disordered" evidence="1">
    <location>
        <begin position="515"/>
        <end position="559"/>
    </location>
</feature>
<accession>A0A9Q3BXF1</accession>
<dbReference type="EMBL" id="AVOT02003690">
    <property type="protein sequence ID" value="MBW0474299.1"/>
    <property type="molecule type" value="Genomic_DNA"/>
</dbReference>
<protein>
    <recommendedName>
        <fullName evidence="4">Transposase family Tnp2 protein</fullName>
    </recommendedName>
</protein>
<organism evidence="2 3">
    <name type="scientific">Austropuccinia psidii MF-1</name>
    <dbReference type="NCBI Taxonomy" id="1389203"/>
    <lineage>
        <taxon>Eukaryota</taxon>
        <taxon>Fungi</taxon>
        <taxon>Dikarya</taxon>
        <taxon>Basidiomycota</taxon>
        <taxon>Pucciniomycotina</taxon>
        <taxon>Pucciniomycetes</taxon>
        <taxon>Pucciniales</taxon>
        <taxon>Sphaerophragmiaceae</taxon>
        <taxon>Austropuccinia</taxon>
    </lineage>
</organism>
<sequence>MELCECPQCITHCITDLNGSQRWGKFLSKRTKRKHLIRNLCRHPLESSPIHEDYQSEPSNPSCTSSIIGGMCDNEFINTDSDSSHQTAIDETSLIFMVSMLIAWLHLFCNVSREKCQLARNFILKIIKKSKKTTRRIDDDEMPKDTRTLMQISAPKIHLRQTIHCPSCYLLYPTTNVPWKCTYQETINCKPCDTVLFRDQHNFRSMRSKGKSRRAPYRMTQGDIAGISIPKSYYVTQPMRKWLEWFLNLDYVEDEIAQWSEKIRIQDNDKIVDIQQGIAWQQMNWARKNNMEESLRLCFSLFVDWFNPRTNKLAGKQQSMGIVCLACLNLPPGMRNKVENVFLAGIMPGPNAPDMTTVSHLLSPLVDDLLDLVGPLEMKTFKHAEGRKIEVRLLTLIGDTGATHKVGGFASHSARYYCSWCLGNETGLSSLILGPARIGERTREQAFQWQEATKTQRTKLVRDHGIRWSELNRLTYRDPVRHTALGYMHNWLEGVLAHHFRERWGFQDVSDVQRQKRKIRGGEHQNNKKPRRIGSGTEGNREGQTVDLPDEDDESSESDLVIDGGELGGLFSDGYRREFRGKLADVILPGCVKGVPKNLGSAKHGKLKAMEWHSLWVYVIPLVVLEILVDDVNDLKEGSNRYEMLQNTSFLVRCTNLLSSSPITNRTGKIFEQMYQKYCKSSRKLFGHMKIVPNHHYALHIREQMELWGPMGGVSEFWGERLVGVLQKVHTSEKFGQMEKTIMNKVIVWQKLMASRGLEGYLKADHKIIEAPQANEFVLTEERYLLLLAHATEIYKGCKIRNAYMLPHPPGSLILRPTATSLQIWIGPNPIKVSPIPPYNCIVFREGDHIEYGFAKDLQSPSKKFQFLCYMMKVVIGEVTTLQRFICPSKILSNAAYRRLCPNTFGIFTNGIMLTPINKLGHLLINEDSTTSLF</sequence>
<evidence type="ECO:0000256" key="1">
    <source>
        <dbReference type="SAM" id="MobiDB-lite"/>
    </source>
</evidence>
<dbReference type="AlphaFoldDB" id="A0A9Q3BXF1"/>
<dbReference type="Pfam" id="PF02992">
    <property type="entry name" value="Transposase_21"/>
    <property type="match status" value="1"/>
</dbReference>
<evidence type="ECO:0000313" key="3">
    <source>
        <dbReference type="Proteomes" id="UP000765509"/>
    </source>
</evidence>
<reference evidence="2" key="1">
    <citation type="submission" date="2021-03" db="EMBL/GenBank/DDBJ databases">
        <title>Draft genome sequence of rust myrtle Austropuccinia psidii MF-1, a brazilian biotype.</title>
        <authorList>
            <person name="Quecine M.C."/>
            <person name="Pachon D.M.R."/>
            <person name="Bonatelli M.L."/>
            <person name="Correr F.H."/>
            <person name="Franceschini L.M."/>
            <person name="Leite T.F."/>
            <person name="Margarido G.R.A."/>
            <person name="Almeida C.A."/>
            <person name="Ferrarezi J.A."/>
            <person name="Labate C.A."/>
        </authorList>
    </citation>
    <scope>NUCLEOTIDE SEQUENCE</scope>
    <source>
        <strain evidence="2">MF-1</strain>
    </source>
</reference>